<dbReference type="PANTHER" id="PTHR12526:SF630">
    <property type="entry name" value="GLYCOSYLTRANSFERASE"/>
    <property type="match status" value="1"/>
</dbReference>
<organism evidence="2 3">
    <name type="scientific">Rhizobium rhizogenes NBRC 13257</name>
    <dbReference type="NCBI Taxonomy" id="1220581"/>
    <lineage>
        <taxon>Bacteria</taxon>
        <taxon>Pseudomonadati</taxon>
        <taxon>Pseudomonadota</taxon>
        <taxon>Alphaproteobacteria</taxon>
        <taxon>Hyphomicrobiales</taxon>
        <taxon>Rhizobiaceae</taxon>
        <taxon>Rhizobium/Agrobacterium group</taxon>
        <taxon>Rhizobium</taxon>
    </lineage>
</organism>
<evidence type="ECO:0000313" key="2">
    <source>
        <dbReference type="EMBL" id="GAJ95139.1"/>
    </source>
</evidence>
<evidence type="ECO:0000313" key="3">
    <source>
        <dbReference type="Proteomes" id="UP000026941"/>
    </source>
</evidence>
<reference evidence="2 3" key="1">
    <citation type="submission" date="2014-05" db="EMBL/GenBank/DDBJ databases">
        <title>Whole genome shotgun sequence of Rhizobium rhizogenes NBRC 13257.</title>
        <authorList>
            <person name="Katano-Makiyama Y."/>
            <person name="Hosoyama A."/>
            <person name="Hashimoto M."/>
            <person name="Hosoyama Y."/>
            <person name="Noguchi M."/>
            <person name="Tsuchikane K."/>
            <person name="Kimura A."/>
            <person name="Ohji S."/>
            <person name="Ichikawa N."/>
            <person name="Yamazoe A."/>
            <person name="Fujita N."/>
        </authorList>
    </citation>
    <scope>NUCLEOTIDE SEQUENCE [LARGE SCALE GENOMIC DNA]</scope>
    <source>
        <strain evidence="2 3">NBRC 13257</strain>
    </source>
</reference>
<protein>
    <submittedName>
        <fullName evidence="2">Glucosyltransferase</fullName>
    </submittedName>
</protein>
<dbReference type="EMBL" id="BAYX01000011">
    <property type="protein sequence ID" value="GAJ95139.1"/>
    <property type="molecule type" value="Genomic_DNA"/>
</dbReference>
<sequence>MRILHILNHTNRLNGHVHAAVDLACAQAKLGHDVCVASGGGDFDQLLHRYGVTTVVIDHQRKPFNLLKSSYALRRHVRAWRAEIVHAHMMTSAVLAWPICKVAGIPLVTTVHNEFEKSAILMGLGTRVIAVSEAVGASMLKRGIPTSKLRVVLNGTIGSARIENRSPLPIVLGSPSILFVGGLHPRKGLPDLFEAFRLAHEKHPAARLYIVGEGPFHADYQEAVAQMDCAAAVTFLGAKEDPFPWMVGADIFVLPSHADPAPLVLSEAREARCAVIGTKVDGIPQLLEYGAAGILVPPHDPPALAAALCGLLEDPSRIGEWQDRSQIRIERMTIDRVARETMDVYAGALETGSKTAQAAA</sequence>
<comment type="caution">
    <text evidence="2">The sequence shown here is derived from an EMBL/GenBank/DDBJ whole genome shotgun (WGS) entry which is preliminary data.</text>
</comment>
<dbReference type="AlphaFoldDB" id="A0AA87U6E8"/>
<name>A0AA87U6E8_RHIRH</name>
<gene>
    <name evidence="2" type="ORF">RRH01S_11_00460</name>
</gene>
<feature type="domain" description="Glycosyltransferase subfamily 4-like N-terminal" evidence="1">
    <location>
        <begin position="14"/>
        <end position="155"/>
    </location>
</feature>
<dbReference type="Proteomes" id="UP000026941">
    <property type="component" value="Unassembled WGS sequence"/>
</dbReference>
<accession>A0AA87U6E8</accession>
<dbReference type="GeneID" id="86852120"/>
<dbReference type="SUPFAM" id="SSF53756">
    <property type="entry name" value="UDP-Glycosyltransferase/glycogen phosphorylase"/>
    <property type="match status" value="1"/>
</dbReference>
<dbReference type="GO" id="GO:0016757">
    <property type="term" value="F:glycosyltransferase activity"/>
    <property type="evidence" value="ECO:0007669"/>
    <property type="project" value="UniProtKB-ARBA"/>
</dbReference>
<dbReference type="InterPro" id="IPR028098">
    <property type="entry name" value="Glyco_trans_4-like_N"/>
</dbReference>
<proteinExistence type="predicted"/>
<dbReference type="RefSeq" id="WP_007691588.1">
    <property type="nucleotide sequence ID" value="NZ_BAYX01000011.1"/>
</dbReference>
<dbReference type="Pfam" id="PF13692">
    <property type="entry name" value="Glyco_trans_1_4"/>
    <property type="match status" value="1"/>
</dbReference>
<dbReference type="PANTHER" id="PTHR12526">
    <property type="entry name" value="GLYCOSYLTRANSFERASE"/>
    <property type="match status" value="1"/>
</dbReference>
<dbReference type="CDD" id="cd03801">
    <property type="entry name" value="GT4_PimA-like"/>
    <property type="match status" value="1"/>
</dbReference>
<dbReference type="Gene3D" id="3.40.50.2000">
    <property type="entry name" value="Glycogen Phosphorylase B"/>
    <property type="match status" value="2"/>
</dbReference>
<evidence type="ECO:0000259" key="1">
    <source>
        <dbReference type="Pfam" id="PF13439"/>
    </source>
</evidence>
<dbReference type="Pfam" id="PF13439">
    <property type="entry name" value="Glyco_transf_4"/>
    <property type="match status" value="1"/>
</dbReference>